<dbReference type="InterPro" id="IPR036890">
    <property type="entry name" value="HATPase_C_sf"/>
</dbReference>
<evidence type="ECO:0000256" key="8">
    <source>
        <dbReference type="ARBA" id="ARBA00022840"/>
    </source>
</evidence>
<dbReference type="GO" id="GO:0005886">
    <property type="term" value="C:plasma membrane"/>
    <property type="evidence" value="ECO:0007669"/>
    <property type="project" value="UniProtKB-SubCell"/>
</dbReference>
<evidence type="ECO:0000256" key="16">
    <source>
        <dbReference type="SAM" id="SignalP"/>
    </source>
</evidence>
<keyword evidence="10" id="KW-0902">Two-component regulatory system</keyword>
<dbReference type="SUPFAM" id="SSF52172">
    <property type="entry name" value="CheY-like"/>
    <property type="match status" value="2"/>
</dbReference>
<keyword evidence="4" id="KW-1003">Cell membrane</keyword>
<evidence type="ECO:0000256" key="14">
    <source>
        <dbReference type="SAM" id="Coils"/>
    </source>
</evidence>
<dbReference type="PRINTS" id="PR00344">
    <property type="entry name" value="BCTRLSENSOR"/>
</dbReference>
<keyword evidence="14" id="KW-0175">Coiled coil</keyword>
<evidence type="ECO:0000313" key="21">
    <source>
        <dbReference type="Proteomes" id="UP000006334"/>
    </source>
</evidence>
<dbReference type="InterPro" id="IPR011006">
    <property type="entry name" value="CheY-like_superfamily"/>
</dbReference>
<evidence type="ECO:0000259" key="17">
    <source>
        <dbReference type="PROSITE" id="PS50109"/>
    </source>
</evidence>
<evidence type="ECO:0000256" key="13">
    <source>
        <dbReference type="PROSITE-ProRule" id="PRU00169"/>
    </source>
</evidence>
<evidence type="ECO:0000256" key="7">
    <source>
        <dbReference type="ARBA" id="ARBA00022741"/>
    </source>
</evidence>
<feature type="modified residue" description="4-aspartylphosphate" evidence="13">
    <location>
        <position position="850"/>
    </location>
</feature>
<feature type="modified residue" description="Phosphohistidine" evidence="12">
    <location>
        <position position="981"/>
    </location>
</feature>
<name>K6XWK4_9ALTE</name>
<dbReference type="SUPFAM" id="SSF55874">
    <property type="entry name" value="ATPase domain of HSP90 chaperone/DNA topoisomerase II/histidine kinase"/>
    <property type="match status" value="1"/>
</dbReference>
<feature type="chain" id="PRO_5003896911" description="histidine kinase" evidence="16">
    <location>
        <begin position="23"/>
        <end position="1036"/>
    </location>
</feature>
<evidence type="ECO:0000256" key="15">
    <source>
        <dbReference type="SAM" id="Phobius"/>
    </source>
</evidence>
<dbReference type="Proteomes" id="UP000006334">
    <property type="component" value="Unassembled WGS sequence"/>
</dbReference>
<dbReference type="Pfam" id="PF00512">
    <property type="entry name" value="HisKA"/>
    <property type="match status" value="1"/>
</dbReference>
<dbReference type="FunFam" id="3.30.565.10:FF:000010">
    <property type="entry name" value="Sensor histidine kinase RcsC"/>
    <property type="match status" value="1"/>
</dbReference>
<dbReference type="Gene3D" id="3.40.50.2300">
    <property type="match status" value="1"/>
</dbReference>
<dbReference type="InterPro" id="IPR036097">
    <property type="entry name" value="HisK_dim/P_sf"/>
</dbReference>
<reference evidence="20 21" key="1">
    <citation type="journal article" date="2017" name="Antonie Van Leeuwenhoek">
        <title>Rhizobium rhizosphaerae sp. nov., a novel species isolated from rice rhizosphere.</title>
        <authorList>
            <person name="Zhao J.J."/>
            <person name="Zhang J."/>
            <person name="Zhang R.J."/>
            <person name="Zhang C.W."/>
            <person name="Yin H.Q."/>
            <person name="Zhang X.X."/>
        </authorList>
    </citation>
    <scope>NUCLEOTIDE SEQUENCE [LARGE SCALE GENOMIC DNA]</scope>
    <source>
        <strain evidence="20 21">E3</strain>
    </source>
</reference>
<dbReference type="PANTHER" id="PTHR45339:SF1">
    <property type="entry name" value="HYBRID SIGNAL TRANSDUCTION HISTIDINE KINASE J"/>
    <property type="match status" value="1"/>
</dbReference>
<dbReference type="Pfam" id="PF01627">
    <property type="entry name" value="Hpt"/>
    <property type="match status" value="1"/>
</dbReference>
<evidence type="ECO:0000259" key="18">
    <source>
        <dbReference type="PROSITE" id="PS50110"/>
    </source>
</evidence>
<keyword evidence="6 15" id="KW-0812">Transmembrane</keyword>
<feature type="domain" description="Histidine kinase" evidence="17">
    <location>
        <begin position="435"/>
        <end position="655"/>
    </location>
</feature>
<evidence type="ECO:0000259" key="19">
    <source>
        <dbReference type="PROSITE" id="PS50894"/>
    </source>
</evidence>
<keyword evidence="7" id="KW-0547">Nucleotide-binding</keyword>
<dbReference type="PROSITE" id="PS50894">
    <property type="entry name" value="HPT"/>
    <property type="match status" value="1"/>
</dbReference>
<dbReference type="Pfam" id="PF07695">
    <property type="entry name" value="7TMR-DISM_7TM"/>
    <property type="match status" value="1"/>
</dbReference>
<dbReference type="CDD" id="cd17546">
    <property type="entry name" value="REC_hyHK_CKI1_RcsC-like"/>
    <property type="match status" value="1"/>
</dbReference>
<dbReference type="InterPro" id="IPR001789">
    <property type="entry name" value="Sig_transdc_resp-reg_receiver"/>
</dbReference>
<dbReference type="Gene3D" id="1.20.120.160">
    <property type="entry name" value="HPT domain"/>
    <property type="match status" value="1"/>
</dbReference>
<sequence length="1036" mass="116420">MCLQKCLAMGLLLWLITSSTYAQTSLQLINNDETTRLSDKVKILSENDIQLTIDEVRELESEFMWRSTTNPNYGIQSGGLWLHTKLNRISDLEEWVIDIGFAHMERADFYLFDGNDLIASAKQGKLSSEQFTRFPSFKVNLPLATTVDLFVRIESKSIQVIAPLDIQPYAKYMRMVFWDNLIWGLFYGGLFILVIYNLVLYFMNRQTSLLAFIGYIVSVILWQFVWGGHSTFLIPYGITLWLTGHMDLIFVLVGIASGAFTYLFLEAKRTAHKIAPIIKVNIGLLITMGFCSLISLFPVAWQNAIVYLVTLFAIASFLFAGFESYINKFKPARYFIIAWFVLIVCALVSMTSLTGLLPTNMFTTYCLHAGLFIQAGLFSIAMMDKRHNQLEREIQQATNDLRNNMEFIEEQNARLDIARKDAINASTIKSQFLANMSHEIRTPLNAILGFSKELIHTPLPIDKQEHVRIINSAADTLLNIVNDVLDVSKIEAGKLQVNNEPFSPNDVLEEMVSVMARSAHNKKLEFIYDLSPIPEKLVGDAQRIKQILTNLLGNALKFTPSGHIGLSVSGKTLQHNMFELNFKIEDTGIGISQQDRKKLFSAFTQIEDSTSRTYQGTGLGLVICQQLVHLMGGSITLTSNPGSGSCFSVTITTNLLNVSDNFARNIGWKQKKVLLLETDKLVTESAKMMLENVGASVTLVDSYRTFISMIKQHDAAFICLPESYLEKHREILKHLAQVNEANLILLYSGEGITFEDSVQSEKSTQLRLPLTLNKLASLTQTPIESRHNQVQQDLLELDSVKVLAVDDMEMNLRLLTTWLKPSKLSLTLAYSGEEAVKLCKQEEFDIILMDVQMPIMDGLQASRLIRQTQLNVGTPIIAVTAHALKEEQERLLASGMDDFLAKPINLAELIVLIKRWCETPRNIALENQSINWALALKTANQDEAAAKDMLASFVAELPELITQIETAWNTTDKPTLKALVHKLHGACCYTGVPMLLDLCDELETAIKLDEYSIVKLRLPSLIEEAQSVIVCSEAFV</sequence>
<dbReference type="Pfam" id="PF07696">
    <property type="entry name" value="7TMR-DISMED2"/>
    <property type="match status" value="1"/>
</dbReference>
<dbReference type="CDD" id="cd00088">
    <property type="entry name" value="HPT"/>
    <property type="match status" value="1"/>
</dbReference>
<dbReference type="PROSITE" id="PS50110">
    <property type="entry name" value="RESPONSE_REGULATORY"/>
    <property type="match status" value="1"/>
</dbReference>
<keyword evidence="20" id="KW-0418">Kinase</keyword>
<protein>
    <recommendedName>
        <fullName evidence="3">histidine kinase</fullName>
        <ecNumber evidence="3">2.7.13.3</ecNumber>
    </recommendedName>
</protein>
<feature type="transmembrane region" description="Helical" evidence="15">
    <location>
        <begin position="181"/>
        <end position="202"/>
    </location>
</feature>
<keyword evidence="16" id="KW-0732">Signal</keyword>
<dbReference type="EC" id="2.7.13.3" evidence="3"/>
<feature type="coiled-coil region" evidence="14">
    <location>
        <begin position="380"/>
        <end position="418"/>
    </location>
</feature>
<evidence type="ECO:0000256" key="6">
    <source>
        <dbReference type="ARBA" id="ARBA00022692"/>
    </source>
</evidence>
<dbReference type="Gene3D" id="2.60.40.2380">
    <property type="match status" value="1"/>
</dbReference>
<dbReference type="InterPro" id="IPR003594">
    <property type="entry name" value="HATPase_dom"/>
</dbReference>
<dbReference type="Gene3D" id="3.30.565.10">
    <property type="entry name" value="Histidine kinase-like ATPase, C-terminal domain"/>
    <property type="match status" value="1"/>
</dbReference>
<evidence type="ECO:0000256" key="1">
    <source>
        <dbReference type="ARBA" id="ARBA00000085"/>
    </source>
</evidence>
<evidence type="ECO:0000256" key="12">
    <source>
        <dbReference type="PROSITE-ProRule" id="PRU00110"/>
    </source>
</evidence>
<dbReference type="InterPro" id="IPR008207">
    <property type="entry name" value="Sig_transdc_His_kin_Hpt_dom"/>
</dbReference>
<dbReference type="GO" id="GO:0005524">
    <property type="term" value="F:ATP binding"/>
    <property type="evidence" value="ECO:0007669"/>
    <property type="project" value="UniProtKB-KW"/>
</dbReference>
<keyword evidence="21" id="KW-1185">Reference proteome</keyword>
<feature type="transmembrane region" description="Helical" evidence="15">
    <location>
        <begin position="248"/>
        <end position="265"/>
    </location>
</feature>
<dbReference type="STRING" id="1127673.GLIP_3427"/>
<evidence type="ECO:0000256" key="10">
    <source>
        <dbReference type="ARBA" id="ARBA00023012"/>
    </source>
</evidence>
<evidence type="ECO:0000256" key="9">
    <source>
        <dbReference type="ARBA" id="ARBA00022989"/>
    </source>
</evidence>
<dbReference type="EMBL" id="BAEN01000065">
    <property type="protein sequence ID" value="GAC16041.1"/>
    <property type="molecule type" value="Genomic_DNA"/>
</dbReference>
<evidence type="ECO:0000256" key="3">
    <source>
        <dbReference type="ARBA" id="ARBA00012438"/>
    </source>
</evidence>
<organism evidence="20 21">
    <name type="scientific">Aliiglaciecola lipolytica E3</name>
    <dbReference type="NCBI Taxonomy" id="1127673"/>
    <lineage>
        <taxon>Bacteria</taxon>
        <taxon>Pseudomonadati</taxon>
        <taxon>Pseudomonadota</taxon>
        <taxon>Gammaproteobacteria</taxon>
        <taxon>Alteromonadales</taxon>
        <taxon>Alteromonadaceae</taxon>
        <taxon>Aliiglaciecola</taxon>
    </lineage>
</organism>
<dbReference type="CDD" id="cd16922">
    <property type="entry name" value="HATPase_EvgS-ArcB-TorS-like"/>
    <property type="match status" value="1"/>
</dbReference>
<dbReference type="RefSeq" id="WP_008845844.1">
    <property type="nucleotide sequence ID" value="NZ_BAEN01000065.1"/>
</dbReference>
<evidence type="ECO:0000313" key="20">
    <source>
        <dbReference type="EMBL" id="GAC16041.1"/>
    </source>
</evidence>
<dbReference type="SMART" id="SM00448">
    <property type="entry name" value="REC"/>
    <property type="match status" value="1"/>
</dbReference>
<accession>K6XWK4</accession>
<keyword evidence="20" id="KW-0808">Transferase</keyword>
<dbReference type="SUPFAM" id="SSF47226">
    <property type="entry name" value="Histidine-containing phosphotransfer domain, HPT domain"/>
    <property type="match status" value="1"/>
</dbReference>
<comment type="subcellular location">
    <subcellularLocation>
        <location evidence="2">Cell membrane</location>
        <topology evidence="2">Multi-pass membrane protein</topology>
    </subcellularLocation>
</comment>
<evidence type="ECO:0000256" key="11">
    <source>
        <dbReference type="ARBA" id="ARBA00023136"/>
    </source>
</evidence>
<evidence type="ECO:0000256" key="2">
    <source>
        <dbReference type="ARBA" id="ARBA00004651"/>
    </source>
</evidence>
<comment type="catalytic activity">
    <reaction evidence="1">
        <text>ATP + protein L-histidine = ADP + protein N-phospho-L-histidine.</text>
        <dbReference type="EC" id="2.7.13.3"/>
    </reaction>
</comment>
<feature type="domain" description="HPt" evidence="19">
    <location>
        <begin position="942"/>
        <end position="1036"/>
    </location>
</feature>
<dbReference type="GO" id="GO:0000155">
    <property type="term" value="F:phosphorelay sensor kinase activity"/>
    <property type="evidence" value="ECO:0007669"/>
    <property type="project" value="InterPro"/>
</dbReference>
<dbReference type="InterPro" id="IPR003661">
    <property type="entry name" value="HisK_dim/P_dom"/>
</dbReference>
<dbReference type="SMART" id="SM00387">
    <property type="entry name" value="HATPase_c"/>
    <property type="match status" value="1"/>
</dbReference>
<dbReference type="Pfam" id="PF00072">
    <property type="entry name" value="Response_reg"/>
    <property type="match status" value="1"/>
</dbReference>
<dbReference type="InterPro" id="IPR011623">
    <property type="entry name" value="7TMR_DISM_rcpt_extracell_dom1"/>
</dbReference>
<keyword evidence="11 15" id="KW-0472">Membrane</keyword>
<feature type="domain" description="Response regulatory" evidence="18">
    <location>
        <begin position="801"/>
        <end position="917"/>
    </location>
</feature>
<dbReference type="InterPro" id="IPR036641">
    <property type="entry name" value="HPT_dom_sf"/>
</dbReference>
<gene>
    <name evidence="20" type="primary">barA</name>
    <name evidence="20" type="ORF">GLIP_3427</name>
</gene>
<dbReference type="InterPro" id="IPR004358">
    <property type="entry name" value="Sig_transdc_His_kin-like_C"/>
</dbReference>
<dbReference type="InterPro" id="IPR005467">
    <property type="entry name" value="His_kinase_dom"/>
</dbReference>
<dbReference type="PROSITE" id="PS50109">
    <property type="entry name" value="HIS_KIN"/>
    <property type="match status" value="1"/>
</dbReference>
<evidence type="ECO:0000256" key="5">
    <source>
        <dbReference type="ARBA" id="ARBA00022553"/>
    </source>
</evidence>
<keyword evidence="9 15" id="KW-1133">Transmembrane helix</keyword>
<evidence type="ECO:0000256" key="4">
    <source>
        <dbReference type="ARBA" id="ARBA00022475"/>
    </source>
</evidence>
<dbReference type="AlphaFoldDB" id="K6XWK4"/>
<dbReference type="CDD" id="cd00082">
    <property type="entry name" value="HisKA"/>
    <property type="match status" value="1"/>
</dbReference>
<dbReference type="eggNOG" id="COG0745">
    <property type="taxonomic scope" value="Bacteria"/>
</dbReference>
<dbReference type="SUPFAM" id="SSF47384">
    <property type="entry name" value="Homodimeric domain of signal transducing histidine kinase"/>
    <property type="match status" value="1"/>
</dbReference>
<comment type="caution">
    <text evidence="20">The sequence shown here is derived from an EMBL/GenBank/DDBJ whole genome shotgun (WGS) entry which is preliminary data.</text>
</comment>
<dbReference type="Pfam" id="PF02518">
    <property type="entry name" value="HATPase_c"/>
    <property type="match status" value="1"/>
</dbReference>
<dbReference type="Gene3D" id="1.10.287.130">
    <property type="match status" value="1"/>
</dbReference>
<feature type="transmembrane region" description="Helical" evidence="15">
    <location>
        <begin position="304"/>
        <end position="322"/>
    </location>
</feature>
<proteinExistence type="predicted"/>
<dbReference type="eggNOG" id="COG2205">
    <property type="taxonomic scope" value="Bacteria"/>
</dbReference>
<dbReference type="PANTHER" id="PTHR45339">
    <property type="entry name" value="HYBRID SIGNAL TRANSDUCTION HISTIDINE KINASE J"/>
    <property type="match status" value="1"/>
</dbReference>
<feature type="transmembrane region" description="Helical" evidence="15">
    <location>
        <begin position="209"/>
        <end position="228"/>
    </location>
</feature>
<keyword evidence="5 13" id="KW-0597">Phosphoprotein</keyword>
<dbReference type="SMART" id="SM00388">
    <property type="entry name" value="HisKA"/>
    <property type="match status" value="1"/>
</dbReference>
<feature type="transmembrane region" description="Helical" evidence="15">
    <location>
        <begin position="277"/>
        <end position="298"/>
    </location>
</feature>
<keyword evidence="8" id="KW-0067">ATP-binding</keyword>
<feature type="transmembrane region" description="Helical" evidence="15">
    <location>
        <begin position="334"/>
        <end position="356"/>
    </location>
</feature>
<dbReference type="InterPro" id="IPR011622">
    <property type="entry name" value="7TMR_DISM_rcpt_extracell_dom2"/>
</dbReference>
<feature type="signal peptide" evidence="16">
    <location>
        <begin position="1"/>
        <end position="22"/>
    </location>
</feature>